<organism evidence="6 7">
    <name type="scientific">Paradevosia shaoguanensis</name>
    <dbReference type="NCBI Taxonomy" id="1335043"/>
    <lineage>
        <taxon>Bacteria</taxon>
        <taxon>Pseudomonadati</taxon>
        <taxon>Pseudomonadota</taxon>
        <taxon>Alphaproteobacteria</taxon>
        <taxon>Hyphomicrobiales</taxon>
        <taxon>Devosiaceae</taxon>
        <taxon>Paradevosia</taxon>
    </lineage>
</organism>
<name>A0AA41UA28_9HYPH</name>
<dbReference type="Gene3D" id="3.50.30.40">
    <property type="entry name" value="Ribonuclease E inhibitor RraA/RraA-like"/>
    <property type="match status" value="1"/>
</dbReference>
<keyword evidence="5" id="KW-0479">Metal-binding</keyword>
<gene>
    <name evidence="6" type="ORF">ML536_02075</name>
</gene>
<evidence type="ECO:0000313" key="7">
    <source>
        <dbReference type="Proteomes" id="UP001156140"/>
    </source>
</evidence>
<dbReference type="InterPro" id="IPR005493">
    <property type="entry name" value="RraA/RraA-like"/>
</dbReference>
<dbReference type="PANTHER" id="PTHR33254:SF4">
    <property type="entry name" value="4-HYDROXY-4-METHYL-2-OXOGLUTARATE ALDOLASE 3-RELATED"/>
    <property type="match status" value="1"/>
</dbReference>
<dbReference type="Pfam" id="PF03737">
    <property type="entry name" value="RraA-like"/>
    <property type="match status" value="1"/>
</dbReference>
<keyword evidence="7" id="KW-1185">Reference proteome</keyword>
<dbReference type="Proteomes" id="UP001156140">
    <property type="component" value="Unassembled WGS sequence"/>
</dbReference>
<comment type="cofactor">
    <cofactor evidence="5">
        <name>Mg(2+)</name>
        <dbReference type="ChEBI" id="CHEBI:18420"/>
    </cofactor>
</comment>
<keyword evidence="5" id="KW-0460">Magnesium</keyword>
<dbReference type="SUPFAM" id="SSF89562">
    <property type="entry name" value="RraA-like"/>
    <property type="match status" value="1"/>
</dbReference>
<evidence type="ECO:0000256" key="3">
    <source>
        <dbReference type="ARBA" id="ARBA00029596"/>
    </source>
</evidence>
<dbReference type="CDD" id="cd16841">
    <property type="entry name" value="RraA_family"/>
    <property type="match status" value="1"/>
</dbReference>
<dbReference type="RefSeq" id="WP_281734786.1">
    <property type="nucleotide sequence ID" value="NZ_JAKETQ010000001.1"/>
</dbReference>
<feature type="binding site" evidence="5">
    <location>
        <position position="120"/>
    </location>
    <ligand>
        <name>Mg(2+)</name>
        <dbReference type="ChEBI" id="CHEBI:18420"/>
    </ligand>
</feature>
<sequence>MYNLKLHQPKRRVSQDMIAKYREIPAAVVGDCMNRIQAAPAAIRPMHAGGTVLAGPAYTVRTRPGDNLFVHKAIDLAQPGDIIVVDAGGALDNAIVGEMMLTHAETRGIAGVIIYGAIRDFGHVKNHTFPVYAAGVTLRGPFQSGPGHTNVTIGLGSMTIEPGDLLLGDDDGVICIPYDEVESLYPDALKRFQGENAQRDRVRNGTVDRKWIDDRLAAAPYTVDVE</sequence>
<evidence type="ECO:0000256" key="5">
    <source>
        <dbReference type="PIRSR" id="PIRSR605493-1"/>
    </source>
</evidence>
<dbReference type="EMBL" id="JALAZD010000001">
    <property type="protein sequence ID" value="MCI0125607.1"/>
    <property type="molecule type" value="Genomic_DNA"/>
</dbReference>
<dbReference type="InterPro" id="IPR036704">
    <property type="entry name" value="RraA/RraA-like_sf"/>
</dbReference>
<dbReference type="AlphaFoldDB" id="A0AA41UA28"/>
<dbReference type="NCBIfam" id="NF004850">
    <property type="entry name" value="PRK06201.1"/>
    <property type="match status" value="1"/>
</dbReference>
<feature type="binding site" evidence="5">
    <location>
        <position position="119"/>
    </location>
    <ligand>
        <name>substrate</name>
    </ligand>
</feature>
<protein>
    <recommendedName>
        <fullName evidence="2">Putative 4-hydroxy-4-methyl-2-oxoglutarate aldolase</fullName>
    </recommendedName>
    <alternativeName>
        <fullName evidence="3">Regulator of ribonuclease activity homolog</fullName>
    </alternativeName>
    <alternativeName>
        <fullName evidence="4">RraA-like protein</fullName>
    </alternativeName>
</protein>
<evidence type="ECO:0000313" key="6">
    <source>
        <dbReference type="EMBL" id="MCI0125607.1"/>
    </source>
</evidence>
<evidence type="ECO:0000256" key="2">
    <source>
        <dbReference type="ARBA" id="ARBA00016549"/>
    </source>
</evidence>
<comment type="caution">
    <text evidence="6">The sequence shown here is derived from an EMBL/GenBank/DDBJ whole genome shotgun (WGS) entry which is preliminary data.</text>
</comment>
<evidence type="ECO:0000256" key="4">
    <source>
        <dbReference type="ARBA" id="ARBA00030169"/>
    </source>
</evidence>
<comment type="cofactor">
    <cofactor evidence="1">
        <name>a divalent metal cation</name>
        <dbReference type="ChEBI" id="CHEBI:60240"/>
    </cofactor>
</comment>
<dbReference type="GO" id="GO:0046872">
    <property type="term" value="F:metal ion binding"/>
    <property type="evidence" value="ECO:0007669"/>
    <property type="project" value="UniProtKB-KW"/>
</dbReference>
<reference evidence="6" key="1">
    <citation type="submission" date="2022-03" db="EMBL/GenBank/DDBJ databases">
        <title>The complete genome sequence of a Methyloterrigena soli.</title>
        <authorList>
            <person name="Zi Z."/>
        </authorList>
    </citation>
    <scope>NUCLEOTIDE SEQUENCE</scope>
    <source>
        <strain evidence="6">M48</strain>
    </source>
</reference>
<accession>A0AA41UA28</accession>
<proteinExistence type="predicted"/>
<dbReference type="PANTHER" id="PTHR33254">
    <property type="entry name" value="4-HYDROXY-4-METHYL-2-OXOGLUTARATE ALDOLASE 3-RELATED"/>
    <property type="match status" value="1"/>
</dbReference>
<feature type="binding site" evidence="5">
    <location>
        <begin position="97"/>
        <end position="100"/>
    </location>
    <ligand>
        <name>substrate</name>
    </ligand>
</feature>
<evidence type="ECO:0000256" key="1">
    <source>
        <dbReference type="ARBA" id="ARBA00001968"/>
    </source>
</evidence>